<dbReference type="EMBL" id="JAEEGA010000031">
    <property type="protein sequence ID" value="MBP1044525.1"/>
    <property type="molecule type" value="Genomic_DNA"/>
</dbReference>
<comment type="caution">
    <text evidence="1">The sequence shown here is derived from an EMBL/GenBank/DDBJ whole genome shotgun (WGS) entry which is preliminary data.</text>
</comment>
<organism evidence="1 2">
    <name type="scientific">Vagococcus allomyrinae</name>
    <dbReference type="NCBI Taxonomy" id="2794353"/>
    <lineage>
        <taxon>Bacteria</taxon>
        <taxon>Bacillati</taxon>
        <taxon>Bacillota</taxon>
        <taxon>Bacilli</taxon>
        <taxon>Lactobacillales</taxon>
        <taxon>Enterococcaceae</taxon>
        <taxon>Vagococcus</taxon>
    </lineage>
</organism>
<dbReference type="Proteomes" id="UP000674938">
    <property type="component" value="Unassembled WGS sequence"/>
</dbReference>
<proteinExistence type="predicted"/>
<reference evidence="1" key="1">
    <citation type="submission" date="2020-12" db="EMBL/GenBank/DDBJ databases">
        <title>Vagococcus allomyrinae sp. nov. and Enterococcus lavae sp. nov., isolated from the larvae of Allomyrina dichotoma.</title>
        <authorList>
            <person name="Lee S.D."/>
        </authorList>
    </citation>
    <scope>NUCLEOTIDE SEQUENCE</scope>
    <source>
        <strain evidence="1">BWB3-3</strain>
    </source>
</reference>
<dbReference type="RefSeq" id="WP_209533053.1">
    <property type="nucleotide sequence ID" value="NZ_JAEEGA010000031.1"/>
</dbReference>
<protein>
    <submittedName>
        <fullName evidence="1">Uncharacterized protein</fullName>
    </submittedName>
</protein>
<accession>A0A940PBG0</accession>
<evidence type="ECO:0000313" key="1">
    <source>
        <dbReference type="EMBL" id="MBP1044525.1"/>
    </source>
</evidence>
<dbReference type="AlphaFoldDB" id="A0A940PBG0"/>
<evidence type="ECO:0000313" key="2">
    <source>
        <dbReference type="Proteomes" id="UP000674938"/>
    </source>
</evidence>
<dbReference type="InterPro" id="IPR028954">
    <property type="entry name" value="Imm59"/>
</dbReference>
<dbReference type="Pfam" id="PF15597">
    <property type="entry name" value="Imm59"/>
    <property type="match status" value="1"/>
</dbReference>
<gene>
    <name evidence="1" type="ORF">I6N95_26295</name>
</gene>
<sequence>MNEEHAREIIKNERLKRVNLFREGGLSEREMVVRYNHVTDRYEVFGTDERAAVVSISEFESKEEALDNFIFRAKISRDIWG</sequence>
<keyword evidence="2" id="KW-1185">Reference proteome</keyword>
<name>A0A940PBG0_9ENTE</name>